<comment type="caution">
    <text evidence="2">The sequence shown here is derived from an EMBL/GenBank/DDBJ whole genome shotgun (WGS) entry which is preliminary data.</text>
</comment>
<dbReference type="AlphaFoldDB" id="A0A9D4RWI3"/>
<reference evidence="2" key="1">
    <citation type="journal article" date="2019" name="bioRxiv">
        <title>The Genome of the Zebra Mussel, Dreissena polymorpha: A Resource for Invasive Species Research.</title>
        <authorList>
            <person name="McCartney M.A."/>
            <person name="Auch B."/>
            <person name="Kono T."/>
            <person name="Mallez S."/>
            <person name="Zhang Y."/>
            <person name="Obille A."/>
            <person name="Becker A."/>
            <person name="Abrahante J.E."/>
            <person name="Garbe J."/>
            <person name="Badalamenti J.P."/>
            <person name="Herman A."/>
            <person name="Mangelson H."/>
            <person name="Liachko I."/>
            <person name="Sullivan S."/>
            <person name="Sone E.D."/>
            <person name="Koren S."/>
            <person name="Silverstein K.A.T."/>
            <person name="Beckman K.B."/>
            <person name="Gohl D.M."/>
        </authorList>
    </citation>
    <scope>NUCLEOTIDE SEQUENCE</scope>
    <source>
        <strain evidence="2">Duluth1</strain>
        <tissue evidence="2">Whole animal</tissue>
    </source>
</reference>
<evidence type="ECO:0000256" key="1">
    <source>
        <dbReference type="SAM" id="MobiDB-lite"/>
    </source>
</evidence>
<evidence type="ECO:0000313" key="3">
    <source>
        <dbReference type="Proteomes" id="UP000828390"/>
    </source>
</evidence>
<reference evidence="2" key="2">
    <citation type="submission" date="2020-11" db="EMBL/GenBank/DDBJ databases">
        <authorList>
            <person name="McCartney M.A."/>
            <person name="Auch B."/>
            <person name="Kono T."/>
            <person name="Mallez S."/>
            <person name="Becker A."/>
            <person name="Gohl D.M."/>
            <person name="Silverstein K.A.T."/>
            <person name="Koren S."/>
            <person name="Bechman K.B."/>
            <person name="Herman A."/>
            <person name="Abrahante J.E."/>
            <person name="Garbe J."/>
        </authorList>
    </citation>
    <scope>NUCLEOTIDE SEQUENCE</scope>
    <source>
        <strain evidence="2">Duluth1</strain>
        <tissue evidence="2">Whole animal</tissue>
    </source>
</reference>
<accession>A0A9D4RWI3</accession>
<evidence type="ECO:0000313" key="2">
    <source>
        <dbReference type="EMBL" id="KAH3884026.1"/>
    </source>
</evidence>
<feature type="compositionally biased region" description="Basic and acidic residues" evidence="1">
    <location>
        <begin position="155"/>
        <end position="182"/>
    </location>
</feature>
<feature type="region of interest" description="Disordered" evidence="1">
    <location>
        <begin position="151"/>
        <end position="205"/>
    </location>
</feature>
<name>A0A9D4RWI3_DREPO</name>
<organism evidence="2 3">
    <name type="scientific">Dreissena polymorpha</name>
    <name type="common">Zebra mussel</name>
    <name type="synonym">Mytilus polymorpha</name>
    <dbReference type="NCBI Taxonomy" id="45954"/>
    <lineage>
        <taxon>Eukaryota</taxon>
        <taxon>Metazoa</taxon>
        <taxon>Spiralia</taxon>
        <taxon>Lophotrochozoa</taxon>
        <taxon>Mollusca</taxon>
        <taxon>Bivalvia</taxon>
        <taxon>Autobranchia</taxon>
        <taxon>Heteroconchia</taxon>
        <taxon>Euheterodonta</taxon>
        <taxon>Imparidentia</taxon>
        <taxon>Neoheterodontei</taxon>
        <taxon>Myida</taxon>
        <taxon>Dreissenoidea</taxon>
        <taxon>Dreissenidae</taxon>
        <taxon>Dreissena</taxon>
    </lineage>
</organism>
<gene>
    <name evidence="2" type="ORF">DPMN_007996</name>
</gene>
<sequence length="205" mass="24081">MLSRCRHDGTIPEVSEEELPQHFDIGKHAYVAKCSSGERERERARSLYMTVYYNRTGSTWERIPRVLEISRLGTFRKSDSSRVKVSEKLPMFEVSDSEMSSHFDSQSEGHMSDNDDTPLAELIRRRVHERSNSSDSDDDIPLVELKRKYRRKAERMREHKRSISGERSDHSDMEVNDVRLSTDDTTMDIDSYHRPRQRAIQAKRF</sequence>
<dbReference type="EMBL" id="JAIWYP010000001">
    <property type="protein sequence ID" value="KAH3884026.1"/>
    <property type="molecule type" value="Genomic_DNA"/>
</dbReference>
<feature type="compositionally biased region" description="Basic residues" evidence="1">
    <location>
        <begin position="194"/>
        <end position="205"/>
    </location>
</feature>
<keyword evidence="3" id="KW-1185">Reference proteome</keyword>
<proteinExistence type="predicted"/>
<dbReference type="Proteomes" id="UP000828390">
    <property type="component" value="Unassembled WGS sequence"/>
</dbReference>
<protein>
    <submittedName>
        <fullName evidence="2">Uncharacterized protein</fullName>
    </submittedName>
</protein>